<dbReference type="PROSITE" id="PS50888">
    <property type="entry name" value="BHLH"/>
    <property type="match status" value="1"/>
</dbReference>
<name>A0A8B8GRM6_9HEMI</name>
<dbReference type="RefSeq" id="XP_025425753.1">
    <property type="nucleotide sequence ID" value="XM_025569968.1"/>
</dbReference>
<dbReference type="PANTHER" id="PTHR15741:SF27">
    <property type="entry name" value="TRANSCRIPTION FACTOR AP-4"/>
    <property type="match status" value="1"/>
</dbReference>
<evidence type="ECO:0000256" key="1">
    <source>
        <dbReference type="ARBA" id="ARBA00004123"/>
    </source>
</evidence>
<keyword evidence="5" id="KW-0539">Nucleus</keyword>
<dbReference type="GO" id="GO:0000981">
    <property type="term" value="F:DNA-binding transcription factor activity, RNA polymerase II-specific"/>
    <property type="evidence" value="ECO:0007669"/>
    <property type="project" value="TreeGrafter"/>
</dbReference>
<gene>
    <name evidence="10" type="primary">LOC112694492</name>
</gene>
<evidence type="ECO:0000256" key="7">
    <source>
        <dbReference type="SAM" id="MobiDB-lite"/>
    </source>
</evidence>
<reference evidence="10" key="1">
    <citation type="submission" date="2025-08" db="UniProtKB">
        <authorList>
            <consortium name="RefSeq"/>
        </authorList>
    </citation>
    <scope>IDENTIFICATION</scope>
    <source>
        <tissue evidence="10">Whole body</tissue>
    </source>
</reference>
<feature type="coiled-coil region" evidence="6">
    <location>
        <begin position="171"/>
        <end position="198"/>
    </location>
</feature>
<evidence type="ECO:0000256" key="2">
    <source>
        <dbReference type="ARBA" id="ARBA00023015"/>
    </source>
</evidence>
<keyword evidence="6" id="KW-0175">Coiled coil</keyword>
<feature type="domain" description="BHLH" evidence="8">
    <location>
        <begin position="66"/>
        <end position="117"/>
    </location>
</feature>
<dbReference type="SUPFAM" id="SSF47459">
    <property type="entry name" value="HLH, helix-loop-helix DNA-binding domain"/>
    <property type="match status" value="1"/>
</dbReference>
<evidence type="ECO:0000259" key="8">
    <source>
        <dbReference type="PROSITE" id="PS50888"/>
    </source>
</evidence>
<accession>A0A8B8GRM6</accession>
<dbReference type="PANTHER" id="PTHR15741">
    <property type="entry name" value="BASIC HELIX-LOOP-HELIX ZIP TRANSCRIPTION FACTOR"/>
    <property type="match status" value="1"/>
</dbReference>
<dbReference type="Proteomes" id="UP000694846">
    <property type="component" value="Unplaced"/>
</dbReference>
<keyword evidence="9" id="KW-1185">Reference proteome</keyword>
<evidence type="ECO:0000256" key="5">
    <source>
        <dbReference type="ARBA" id="ARBA00023242"/>
    </source>
</evidence>
<dbReference type="Gene3D" id="4.10.280.10">
    <property type="entry name" value="Helix-loop-helix DNA-binding domain"/>
    <property type="match status" value="1"/>
</dbReference>
<proteinExistence type="predicted"/>
<comment type="subcellular location">
    <subcellularLocation>
        <location evidence="1">Nucleus</location>
    </subcellularLocation>
</comment>
<dbReference type="InterPro" id="IPR052207">
    <property type="entry name" value="Max-like/E-box_TFs"/>
</dbReference>
<dbReference type="GeneID" id="112694492"/>
<dbReference type="Pfam" id="PF00010">
    <property type="entry name" value="HLH"/>
    <property type="match status" value="1"/>
</dbReference>
<dbReference type="InterPro" id="IPR036638">
    <property type="entry name" value="HLH_DNA-bd_sf"/>
</dbReference>
<dbReference type="OrthoDB" id="10029128at2759"/>
<keyword evidence="3" id="KW-0238">DNA-binding</keyword>
<dbReference type="FunFam" id="4.10.280.10:FF:000036">
    <property type="entry name" value="Transcription factor AP-4"/>
    <property type="match status" value="1"/>
</dbReference>
<evidence type="ECO:0000256" key="6">
    <source>
        <dbReference type="SAM" id="Coils"/>
    </source>
</evidence>
<keyword evidence="4" id="KW-0804">Transcription</keyword>
<dbReference type="GO" id="GO:0046983">
    <property type="term" value="F:protein dimerization activity"/>
    <property type="evidence" value="ECO:0007669"/>
    <property type="project" value="InterPro"/>
</dbReference>
<evidence type="ECO:0000256" key="3">
    <source>
        <dbReference type="ARBA" id="ARBA00023125"/>
    </source>
</evidence>
<dbReference type="CDD" id="cd11419">
    <property type="entry name" value="bHLHzip_TFAP4"/>
    <property type="match status" value="1"/>
</dbReference>
<evidence type="ECO:0000313" key="10">
    <source>
        <dbReference type="RefSeq" id="XP_025425753.1"/>
    </source>
</evidence>
<dbReference type="GO" id="GO:0005634">
    <property type="term" value="C:nucleus"/>
    <property type="evidence" value="ECO:0007669"/>
    <property type="project" value="UniProtKB-SubCell"/>
</dbReference>
<dbReference type="SMART" id="SM00353">
    <property type="entry name" value="HLH"/>
    <property type="match status" value="1"/>
</dbReference>
<protein>
    <submittedName>
        <fullName evidence="10">Transcription factor AP-4</fullName>
    </submittedName>
</protein>
<organism evidence="9 10">
    <name type="scientific">Sipha flava</name>
    <name type="common">yellow sugarcane aphid</name>
    <dbReference type="NCBI Taxonomy" id="143950"/>
    <lineage>
        <taxon>Eukaryota</taxon>
        <taxon>Metazoa</taxon>
        <taxon>Ecdysozoa</taxon>
        <taxon>Arthropoda</taxon>
        <taxon>Hexapoda</taxon>
        <taxon>Insecta</taxon>
        <taxon>Pterygota</taxon>
        <taxon>Neoptera</taxon>
        <taxon>Paraneoptera</taxon>
        <taxon>Hemiptera</taxon>
        <taxon>Sternorrhyncha</taxon>
        <taxon>Aphidomorpha</taxon>
        <taxon>Aphidoidea</taxon>
        <taxon>Aphididae</taxon>
        <taxon>Sipha</taxon>
    </lineage>
</organism>
<evidence type="ECO:0000256" key="4">
    <source>
        <dbReference type="ARBA" id="ARBA00023163"/>
    </source>
</evidence>
<sequence length="386" mass="43484">MDTAITIRSGDRFDDLQQYDHEDLNYCSLTNASEEGVDSPPAGLTPIVVGHRTPQMSATMEHEKRLRREIANSNERRRMQSINAGFQNLRTLIPHHEGEKLSKAAILQHTADYIYQLEQEKTRLLSQNCQLKRLVSKQEGELLSTANNVHKKRKIEDSAGLEDGGLMIDEVTELRAHLEREQSLRVELEEQLKDYAARLGETFVDSKPKEENTQTTIQYHHNTNTCVVGEEAGMEIIEVNESENLVVQREPEVDTVLIKTETDTPEVDDRLKAPEEELVPPQQQQQQVLPSARVYLTSTSRQNLETIVEAIRHLEGDNLFSDDHQEAPLALTKHTATSNQKLLKVEMNPFLQFHSGSQTSQGTTVVTSNSPVQPSRPGVIVGKQAS</sequence>
<evidence type="ECO:0000313" key="9">
    <source>
        <dbReference type="Proteomes" id="UP000694846"/>
    </source>
</evidence>
<dbReference type="InterPro" id="IPR011598">
    <property type="entry name" value="bHLH_dom"/>
</dbReference>
<dbReference type="CTD" id="1401"/>
<dbReference type="AlphaFoldDB" id="A0A8B8GRM6"/>
<feature type="compositionally biased region" description="Low complexity" evidence="7">
    <location>
        <begin position="356"/>
        <end position="368"/>
    </location>
</feature>
<dbReference type="GO" id="GO:0000978">
    <property type="term" value="F:RNA polymerase II cis-regulatory region sequence-specific DNA binding"/>
    <property type="evidence" value="ECO:0007669"/>
    <property type="project" value="TreeGrafter"/>
</dbReference>
<keyword evidence="2" id="KW-0805">Transcription regulation</keyword>
<feature type="region of interest" description="Disordered" evidence="7">
    <location>
        <begin position="356"/>
        <end position="386"/>
    </location>
</feature>